<dbReference type="EMBL" id="VFMN01000001">
    <property type="protein sequence ID" value="TQJ06975.1"/>
    <property type="molecule type" value="Genomic_DNA"/>
</dbReference>
<dbReference type="RefSeq" id="WP_141845692.1">
    <property type="nucleotide sequence ID" value="NZ_BAAAPR010000018.1"/>
</dbReference>
<keyword evidence="3" id="KW-0347">Helicase</keyword>
<dbReference type="InterPro" id="IPR021835">
    <property type="entry name" value="DUF3427"/>
</dbReference>
<dbReference type="GO" id="GO:0004386">
    <property type="term" value="F:helicase activity"/>
    <property type="evidence" value="ECO:0007669"/>
    <property type="project" value="UniProtKB-KW"/>
</dbReference>
<evidence type="ECO:0000313" key="3">
    <source>
        <dbReference type="EMBL" id="TQJ06975.1"/>
    </source>
</evidence>
<accession>A0A542DVB8</accession>
<dbReference type="GO" id="GO:0016887">
    <property type="term" value="F:ATP hydrolysis activity"/>
    <property type="evidence" value="ECO:0007669"/>
    <property type="project" value="TreeGrafter"/>
</dbReference>
<dbReference type="CDD" id="cd18799">
    <property type="entry name" value="SF2_C_EcoAI-like"/>
    <property type="match status" value="1"/>
</dbReference>
<dbReference type="InterPro" id="IPR027417">
    <property type="entry name" value="P-loop_NTPase"/>
</dbReference>
<evidence type="ECO:0000259" key="2">
    <source>
        <dbReference type="PROSITE" id="PS51194"/>
    </source>
</evidence>
<proteinExistence type="predicted"/>
<name>A0A542DVB8_9MICO</name>
<dbReference type="SUPFAM" id="SSF52540">
    <property type="entry name" value="P-loop containing nucleoside triphosphate hydrolases"/>
    <property type="match status" value="1"/>
</dbReference>
<dbReference type="GO" id="GO:0005524">
    <property type="term" value="F:ATP binding"/>
    <property type="evidence" value="ECO:0007669"/>
    <property type="project" value="InterPro"/>
</dbReference>
<dbReference type="SMART" id="SM00490">
    <property type="entry name" value="HELICc"/>
    <property type="match status" value="1"/>
</dbReference>
<dbReference type="Gene3D" id="3.30.870.10">
    <property type="entry name" value="Endonuclease Chain A"/>
    <property type="match status" value="1"/>
</dbReference>
<dbReference type="Pfam" id="PF11907">
    <property type="entry name" value="DUF3427"/>
    <property type="match status" value="1"/>
</dbReference>
<dbReference type="InterPro" id="IPR001650">
    <property type="entry name" value="Helicase_C-like"/>
</dbReference>
<reference evidence="3 4" key="1">
    <citation type="submission" date="2019-06" db="EMBL/GenBank/DDBJ databases">
        <title>Sequencing the genomes of 1000 actinobacteria strains.</title>
        <authorList>
            <person name="Klenk H.-P."/>
        </authorList>
    </citation>
    <scope>NUCLEOTIDE SEQUENCE [LARGE SCALE GENOMIC DNA]</scope>
    <source>
        <strain evidence="3 4">DSM 18607</strain>
    </source>
</reference>
<comment type="caution">
    <text evidence="3">The sequence shown here is derived from an EMBL/GenBank/DDBJ whole genome shotgun (WGS) entry which is preliminary data.</text>
</comment>
<dbReference type="InterPro" id="IPR052511">
    <property type="entry name" value="ATP-dep_Helicase"/>
</dbReference>
<dbReference type="PROSITE" id="PS51192">
    <property type="entry name" value="HELICASE_ATP_BIND_1"/>
    <property type="match status" value="1"/>
</dbReference>
<dbReference type="InterPro" id="IPR025202">
    <property type="entry name" value="PLD-like_dom"/>
</dbReference>
<dbReference type="Pfam" id="PF13091">
    <property type="entry name" value="PLDc_2"/>
    <property type="match status" value="1"/>
</dbReference>
<dbReference type="Proteomes" id="UP000317893">
    <property type="component" value="Unassembled WGS sequence"/>
</dbReference>
<evidence type="ECO:0000313" key="4">
    <source>
        <dbReference type="Proteomes" id="UP000317893"/>
    </source>
</evidence>
<dbReference type="InterPro" id="IPR014001">
    <property type="entry name" value="Helicase_ATP-bd"/>
</dbReference>
<dbReference type="PROSITE" id="PS51194">
    <property type="entry name" value="HELICASE_CTER"/>
    <property type="match status" value="1"/>
</dbReference>
<dbReference type="Gene3D" id="3.40.50.300">
    <property type="entry name" value="P-loop containing nucleotide triphosphate hydrolases"/>
    <property type="match status" value="2"/>
</dbReference>
<dbReference type="GO" id="GO:0003677">
    <property type="term" value="F:DNA binding"/>
    <property type="evidence" value="ECO:0007669"/>
    <property type="project" value="InterPro"/>
</dbReference>
<evidence type="ECO:0000259" key="1">
    <source>
        <dbReference type="PROSITE" id="PS51192"/>
    </source>
</evidence>
<dbReference type="Pfam" id="PF00271">
    <property type="entry name" value="Helicase_C"/>
    <property type="match status" value="1"/>
</dbReference>
<protein>
    <submittedName>
        <fullName evidence="3">Superfamily II DNA or RNA helicase</fullName>
    </submittedName>
</protein>
<dbReference type="InterPro" id="IPR006935">
    <property type="entry name" value="Helicase/UvrB_N"/>
</dbReference>
<dbReference type="SUPFAM" id="SSF56024">
    <property type="entry name" value="Phospholipase D/nuclease"/>
    <property type="match status" value="1"/>
</dbReference>
<feature type="domain" description="Helicase ATP-binding" evidence="1">
    <location>
        <begin position="329"/>
        <end position="470"/>
    </location>
</feature>
<dbReference type="Pfam" id="PF04851">
    <property type="entry name" value="ResIII"/>
    <property type="match status" value="1"/>
</dbReference>
<keyword evidence="3" id="KW-0067">ATP-binding</keyword>
<keyword evidence="3" id="KW-0547">Nucleotide-binding</keyword>
<sequence>MNPGGSIVEGLYESLITRELLARLTGRDDLTLAEAVIDDADQPEVLSRHVRDAVRRALAARRTPEDRLALVNRLVQALADPDAEVVGARQLLSVVRPAVPGSSATYDTRRPATPLSDTSLLTNAVGEPAIGAELRAELPSADSVDAIIAFVKWYGLRVIEPELRRLAERGVPLRVITTTYMGATERQALDRLVRDLGAQVRIQYDAQRTRLHAKAWHFRRATGFDTAYVGSSNLSRAALLDGVEWNVRLSAVATPAVLEKFAATFDSYWADPTFEAYDPDRDADRLDDALARARSRGGAPAGGGPIALSGLEVTPYPYQAEMLEQLDVERLVHDRHRNLLVAATGTGKTVIAALDYRELCARAGRRLRLLFVAHRKEILTQSLRTYREVLADAGFGELYVDGARPERWEHVFASVQSLSAYGLENIVPDAFDVVVIDEFHHGQAATYRAILDRLTPRELLGLTATPERGDGVDVRTLFGGHVAAELRLWDALKADLLTPFHYFGIADGTDLRRVDWSTGAYDAMALSNVYTGDRARARIILKAVEDKVADLTAMKALCFCVSIDHAEFMADQFRAAGIAAATITSRTAAPDRQRHIEDLRAGRIQAIMTVDIFNEGVDVPSINTVLFLRPTESSTVFLQQLGRGLRLAPNKPVLTALDFVGHHRKEFRFDRRFRAMTGSTRSQLERDVEHGFPFLPAGTQIVLDRTSQDLVLENIRSQVTSRWSTIVTELRQHPTDDLTTFLEQSGVELAQVLSGDRSWSRLRREAGAAAPAPGPHETALLRRARALAHVDDPERAAAYLTWLGDEPPSYEDASPYLQAMARMLFFTIWPDAGGFVSCDAAFASLRDEPAVREDFRAVLAHGLAHAERVTSPLGGDLGDRPLRVHARYSITELLAALDYAQVGGRKARGFQEGVLRAPSWNADAFFVTLHKSEADYSPTTMYQDYALSRELFHWETQSGTSVASPTGQRYLHHADQGSHILLFTRQSKVTEFGGAAPYVFLGEATYVSHRGERPIAITWKLSTPMPVKDFEAAKVVA</sequence>
<gene>
    <name evidence="3" type="ORF">FB458_0020</name>
</gene>
<dbReference type="SMART" id="SM00487">
    <property type="entry name" value="DEXDc"/>
    <property type="match status" value="1"/>
</dbReference>
<dbReference type="CDD" id="cd09203">
    <property type="entry name" value="PLDc_N_DEXD_b1"/>
    <property type="match status" value="1"/>
</dbReference>
<dbReference type="AlphaFoldDB" id="A0A542DVB8"/>
<organism evidence="3 4">
    <name type="scientific">Lapillicoccus jejuensis</name>
    <dbReference type="NCBI Taxonomy" id="402171"/>
    <lineage>
        <taxon>Bacteria</taxon>
        <taxon>Bacillati</taxon>
        <taxon>Actinomycetota</taxon>
        <taxon>Actinomycetes</taxon>
        <taxon>Micrococcales</taxon>
        <taxon>Intrasporangiaceae</taxon>
        <taxon>Lapillicoccus</taxon>
    </lineage>
</organism>
<dbReference type="PANTHER" id="PTHR47962:SF7">
    <property type="entry name" value="MITOCHONDRIAL ATP-DEPENDENT HELICASE IRC3-RELATED"/>
    <property type="match status" value="1"/>
</dbReference>
<keyword evidence="3" id="KW-0378">Hydrolase</keyword>
<feature type="domain" description="Helicase C-terminal" evidence="2">
    <location>
        <begin position="543"/>
        <end position="700"/>
    </location>
</feature>
<dbReference type="CDD" id="cd18032">
    <property type="entry name" value="DEXHc_RE_I_III_res"/>
    <property type="match status" value="1"/>
</dbReference>
<dbReference type="PANTHER" id="PTHR47962">
    <property type="entry name" value="ATP-DEPENDENT HELICASE LHR-RELATED-RELATED"/>
    <property type="match status" value="1"/>
</dbReference>
<dbReference type="OrthoDB" id="9776021at2"/>
<keyword evidence="4" id="KW-1185">Reference proteome</keyword>